<reference evidence="2 3" key="1">
    <citation type="submission" date="2024-04" db="EMBL/GenBank/DDBJ databases">
        <authorList>
            <person name="Fracassetti M."/>
        </authorList>
    </citation>
    <scope>NUCLEOTIDE SEQUENCE [LARGE SCALE GENOMIC DNA]</scope>
</reference>
<dbReference type="Proteomes" id="UP001497516">
    <property type="component" value="Chromosome 4"/>
</dbReference>
<accession>A0AAV2E699</accession>
<evidence type="ECO:0000313" key="3">
    <source>
        <dbReference type="Proteomes" id="UP001497516"/>
    </source>
</evidence>
<gene>
    <name evidence="2" type="ORF">LTRI10_LOCUS22829</name>
</gene>
<keyword evidence="3" id="KW-1185">Reference proteome</keyword>
<protein>
    <submittedName>
        <fullName evidence="2">Uncharacterized protein</fullName>
    </submittedName>
</protein>
<evidence type="ECO:0000256" key="1">
    <source>
        <dbReference type="SAM" id="MobiDB-lite"/>
    </source>
</evidence>
<name>A0AAV2E699_9ROSI</name>
<dbReference type="EMBL" id="OZ034817">
    <property type="protein sequence ID" value="CAL1381451.1"/>
    <property type="molecule type" value="Genomic_DNA"/>
</dbReference>
<sequence>MFHEDSDPPNRAPPTTTSGGRSGVLLVSRQLVPLQLLEHLDRGVRGIVWRSVFVHDVRNLLTFPHILMKAHTVRLIRNRLKWVDTRCFRQR</sequence>
<proteinExistence type="predicted"/>
<evidence type="ECO:0000313" key="2">
    <source>
        <dbReference type="EMBL" id="CAL1381451.1"/>
    </source>
</evidence>
<feature type="region of interest" description="Disordered" evidence="1">
    <location>
        <begin position="1"/>
        <end position="22"/>
    </location>
</feature>
<dbReference type="AlphaFoldDB" id="A0AAV2E699"/>
<organism evidence="2 3">
    <name type="scientific">Linum trigynum</name>
    <dbReference type="NCBI Taxonomy" id="586398"/>
    <lineage>
        <taxon>Eukaryota</taxon>
        <taxon>Viridiplantae</taxon>
        <taxon>Streptophyta</taxon>
        <taxon>Embryophyta</taxon>
        <taxon>Tracheophyta</taxon>
        <taxon>Spermatophyta</taxon>
        <taxon>Magnoliopsida</taxon>
        <taxon>eudicotyledons</taxon>
        <taxon>Gunneridae</taxon>
        <taxon>Pentapetalae</taxon>
        <taxon>rosids</taxon>
        <taxon>fabids</taxon>
        <taxon>Malpighiales</taxon>
        <taxon>Linaceae</taxon>
        <taxon>Linum</taxon>
    </lineage>
</organism>